<sequence length="75" mass="7601">MPPEPSRAVARGDAARVAGDGDLSKGAHFAAGTVLCRAVGRAVAGFNGSGGAATRGPPATIRGRGRRERLPARHR</sequence>
<dbReference type="Proteomes" id="UP001500058">
    <property type="component" value="Unassembled WGS sequence"/>
</dbReference>
<gene>
    <name evidence="2" type="ORF">GCM10010420_31330</name>
</gene>
<keyword evidence="3" id="KW-1185">Reference proteome</keyword>
<protein>
    <submittedName>
        <fullName evidence="2">Uncharacterized protein</fullName>
    </submittedName>
</protein>
<reference evidence="2 3" key="1">
    <citation type="journal article" date="2019" name="Int. J. Syst. Evol. Microbiol.">
        <title>The Global Catalogue of Microorganisms (GCM) 10K type strain sequencing project: providing services to taxonomists for standard genome sequencing and annotation.</title>
        <authorList>
            <consortium name="The Broad Institute Genomics Platform"/>
            <consortium name="The Broad Institute Genome Sequencing Center for Infectious Disease"/>
            <person name="Wu L."/>
            <person name="Ma J."/>
        </authorList>
    </citation>
    <scope>NUCLEOTIDE SEQUENCE [LARGE SCALE GENOMIC DNA]</scope>
    <source>
        <strain evidence="2 3">JCM 6921</strain>
    </source>
</reference>
<dbReference type="EMBL" id="BAAATJ010000013">
    <property type="protein sequence ID" value="GAA2401975.1"/>
    <property type="molecule type" value="Genomic_DNA"/>
</dbReference>
<feature type="region of interest" description="Disordered" evidence="1">
    <location>
        <begin position="1"/>
        <end position="23"/>
    </location>
</feature>
<evidence type="ECO:0000256" key="1">
    <source>
        <dbReference type="SAM" id="MobiDB-lite"/>
    </source>
</evidence>
<proteinExistence type="predicted"/>
<organism evidence="2 3">
    <name type="scientific">Streptomyces glaucosporus</name>
    <dbReference type="NCBI Taxonomy" id="284044"/>
    <lineage>
        <taxon>Bacteria</taxon>
        <taxon>Bacillati</taxon>
        <taxon>Actinomycetota</taxon>
        <taxon>Actinomycetes</taxon>
        <taxon>Kitasatosporales</taxon>
        <taxon>Streptomycetaceae</taxon>
        <taxon>Streptomyces</taxon>
    </lineage>
</organism>
<accession>A0ABN3IDW7</accession>
<feature type="compositionally biased region" description="Low complexity" evidence="1">
    <location>
        <begin position="7"/>
        <end position="21"/>
    </location>
</feature>
<feature type="region of interest" description="Disordered" evidence="1">
    <location>
        <begin position="45"/>
        <end position="75"/>
    </location>
</feature>
<comment type="caution">
    <text evidence="2">The sequence shown here is derived from an EMBL/GenBank/DDBJ whole genome shotgun (WGS) entry which is preliminary data.</text>
</comment>
<name>A0ABN3IDW7_9ACTN</name>
<evidence type="ECO:0000313" key="3">
    <source>
        <dbReference type="Proteomes" id="UP001500058"/>
    </source>
</evidence>
<evidence type="ECO:0000313" key="2">
    <source>
        <dbReference type="EMBL" id="GAA2401975.1"/>
    </source>
</evidence>